<dbReference type="STRING" id="149040.A0A132BDH0"/>
<evidence type="ECO:0000313" key="2">
    <source>
        <dbReference type="EMBL" id="KUJ10428.1"/>
    </source>
</evidence>
<dbReference type="InterPro" id="IPR032675">
    <property type="entry name" value="LRR_dom_sf"/>
</dbReference>
<sequence>MPKKRFTTQYSKPQSTVHPSLSSATSSSSSAYHNDAQPTVNDLISSLRKSTVSSTSSASPTTITTPTLPPQIRHLLAQPETPAPRPRARDRRRFDASGRRLPAGPAPPRSWLEGSRNALLGMRYRGQQRVYPTDVEHLPGLSAGEGKGRRLGDMCLRNMARDWEFVKEYEKNNLVDLPSGLRMALLSAIAVYGPDEGVGFEGLKNLLILPQQEDGQILEFDPEEHNESFFRLDVSGAMGHSLTFKQLTALVQKPTSTSEIDPDLSWEESISRFLSPPIPTLTHLSLSHPSPTISWTRVIAFAKHIPRLTHLSLAFWPVPSLTPISNTTVMASRYAKDVQYGGTNYYSHSLDGDCREAAEVLRRLAGKLHSLEYLDLTGCADWVRALRWVGDGGEGDRGIDWGTQWVKLRTLKVHSGLTLTENSPYSDIVHLIQSNKEAVVTQEMLSWWMHPPESSHRSKRKTWIDVQKDDWRVYSHLWNGGDEEEMRKRSALDSLERIEKRGVSGLVNGTEMGVGTGLGASRWAGPVVWDGEEARVRDAERASVWDQ</sequence>
<accession>A0A132BDH0</accession>
<feature type="compositionally biased region" description="Low complexity" evidence="1">
    <location>
        <begin position="45"/>
        <end position="66"/>
    </location>
</feature>
<dbReference type="InParanoid" id="A0A132BDH0"/>
<protein>
    <recommendedName>
        <fullName evidence="4">Tafazzin</fullName>
    </recommendedName>
</protein>
<reference evidence="2 3" key="1">
    <citation type="submission" date="2015-10" db="EMBL/GenBank/DDBJ databases">
        <title>Full genome of DAOMC 229536 Phialocephala scopiformis, a fungal endophyte of spruce producing the potent anti-insectan compound rugulosin.</title>
        <authorList>
            <consortium name="DOE Joint Genome Institute"/>
            <person name="Walker A.K."/>
            <person name="Frasz S.L."/>
            <person name="Seifert K.A."/>
            <person name="Miller J.D."/>
            <person name="Mondo S.J."/>
            <person name="Labutti K."/>
            <person name="Lipzen A."/>
            <person name="Dockter R."/>
            <person name="Kennedy M."/>
            <person name="Grigoriev I.V."/>
            <person name="Spatafora J.W."/>
        </authorList>
    </citation>
    <scope>NUCLEOTIDE SEQUENCE [LARGE SCALE GENOMIC DNA]</scope>
    <source>
        <strain evidence="2 3">CBS 120377</strain>
    </source>
</reference>
<keyword evidence="3" id="KW-1185">Reference proteome</keyword>
<name>A0A132BDH0_MOLSC</name>
<dbReference type="EMBL" id="KQ947429">
    <property type="protein sequence ID" value="KUJ10428.1"/>
    <property type="molecule type" value="Genomic_DNA"/>
</dbReference>
<dbReference type="KEGG" id="psco:LY89DRAFT_740142"/>
<dbReference type="OrthoDB" id="5278911at2759"/>
<evidence type="ECO:0008006" key="4">
    <source>
        <dbReference type="Google" id="ProtNLM"/>
    </source>
</evidence>
<gene>
    <name evidence="2" type="ORF">LY89DRAFT_740142</name>
</gene>
<evidence type="ECO:0000313" key="3">
    <source>
        <dbReference type="Proteomes" id="UP000070700"/>
    </source>
</evidence>
<dbReference type="RefSeq" id="XP_018064783.1">
    <property type="nucleotide sequence ID" value="XM_018220551.1"/>
</dbReference>
<dbReference type="GeneID" id="28830277"/>
<dbReference type="Proteomes" id="UP000070700">
    <property type="component" value="Unassembled WGS sequence"/>
</dbReference>
<evidence type="ECO:0000256" key="1">
    <source>
        <dbReference type="SAM" id="MobiDB-lite"/>
    </source>
</evidence>
<dbReference type="AlphaFoldDB" id="A0A132BDH0"/>
<feature type="compositionally biased region" description="Polar residues" evidence="1">
    <location>
        <begin position="7"/>
        <end position="19"/>
    </location>
</feature>
<dbReference type="Gene3D" id="3.80.10.10">
    <property type="entry name" value="Ribonuclease Inhibitor"/>
    <property type="match status" value="1"/>
</dbReference>
<dbReference type="SUPFAM" id="SSF52047">
    <property type="entry name" value="RNI-like"/>
    <property type="match status" value="1"/>
</dbReference>
<feature type="compositionally biased region" description="Low complexity" evidence="1">
    <location>
        <begin position="20"/>
        <end position="31"/>
    </location>
</feature>
<organism evidence="2 3">
    <name type="scientific">Mollisia scopiformis</name>
    <name type="common">Conifer needle endophyte fungus</name>
    <name type="synonym">Phialocephala scopiformis</name>
    <dbReference type="NCBI Taxonomy" id="149040"/>
    <lineage>
        <taxon>Eukaryota</taxon>
        <taxon>Fungi</taxon>
        <taxon>Dikarya</taxon>
        <taxon>Ascomycota</taxon>
        <taxon>Pezizomycotina</taxon>
        <taxon>Leotiomycetes</taxon>
        <taxon>Helotiales</taxon>
        <taxon>Mollisiaceae</taxon>
        <taxon>Mollisia</taxon>
    </lineage>
</organism>
<proteinExistence type="predicted"/>
<feature type="region of interest" description="Disordered" evidence="1">
    <location>
        <begin position="1"/>
        <end position="112"/>
    </location>
</feature>